<dbReference type="InterPro" id="IPR035979">
    <property type="entry name" value="RBD_domain_sf"/>
</dbReference>
<feature type="compositionally biased region" description="Polar residues" evidence="9">
    <location>
        <begin position="278"/>
        <end position="304"/>
    </location>
</feature>
<keyword evidence="5" id="KW-0677">Repeat</keyword>
<comment type="subcellular location">
    <subcellularLocation>
        <location evidence="2">Cytoplasm</location>
    </subcellularLocation>
    <subcellularLocation>
        <location evidence="1">Nucleus</location>
    </subcellularLocation>
</comment>
<keyword evidence="6 8" id="KW-0694">RNA-binding</keyword>
<evidence type="ECO:0000256" key="3">
    <source>
        <dbReference type="ARBA" id="ARBA00022481"/>
    </source>
</evidence>
<reference evidence="11" key="1">
    <citation type="submission" date="2021-02" db="EMBL/GenBank/DDBJ databases">
        <authorList>
            <person name="Nowell W R."/>
        </authorList>
    </citation>
    <scope>NUCLEOTIDE SEQUENCE</scope>
</reference>
<dbReference type="GO" id="GO:0003723">
    <property type="term" value="F:RNA binding"/>
    <property type="evidence" value="ECO:0007669"/>
    <property type="project" value="UniProtKB-UniRule"/>
</dbReference>
<dbReference type="SMART" id="SM00360">
    <property type="entry name" value="RRM"/>
    <property type="match status" value="2"/>
</dbReference>
<protein>
    <recommendedName>
        <fullName evidence="10">RRM domain-containing protein</fullName>
    </recommendedName>
</protein>
<dbReference type="InterPro" id="IPR012677">
    <property type="entry name" value="Nucleotide-bd_a/b_plait_sf"/>
</dbReference>
<accession>A0A818YVG2</accession>
<keyword evidence="7" id="KW-0539">Nucleus</keyword>
<dbReference type="PANTHER" id="PTHR48033">
    <property type="entry name" value="RNA-BINDING (RRM/RBD/RNP MOTIFS) FAMILY PROTEIN"/>
    <property type="match status" value="1"/>
</dbReference>
<evidence type="ECO:0000256" key="5">
    <source>
        <dbReference type="ARBA" id="ARBA00022737"/>
    </source>
</evidence>
<feature type="region of interest" description="Disordered" evidence="9">
    <location>
        <begin position="1"/>
        <end position="26"/>
    </location>
</feature>
<dbReference type="AlphaFoldDB" id="A0A818YVG2"/>
<keyword evidence="4" id="KW-0963">Cytoplasm</keyword>
<evidence type="ECO:0000256" key="6">
    <source>
        <dbReference type="ARBA" id="ARBA00022884"/>
    </source>
</evidence>
<proteinExistence type="predicted"/>
<feature type="domain" description="RRM" evidence="10">
    <location>
        <begin position="132"/>
        <end position="209"/>
    </location>
</feature>
<dbReference type="Proteomes" id="UP000663868">
    <property type="component" value="Unassembled WGS sequence"/>
</dbReference>
<evidence type="ECO:0000256" key="4">
    <source>
        <dbReference type="ARBA" id="ARBA00022490"/>
    </source>
</evidence>
<comment type="caution">
    <text evidence="11">The sequence shown here is derived from an EMBL/GenBank/DDBJ whole genome shotgun (WGS) entry which is preliminary data.</text>
</comment>
<dbReference type="GO" id="GO:0005654">
    <property type="term" value="C:nucleoplasm"/>
    <property type="evidence" value="ECO:0007669"/>
    <property type="project" value="TreeGrafter"/>
</dbReference>
<evidence type="ECO:0000256" key="2">
    <source>
        <dbReference type="ARBA" id="ARBA00004496"/>
    </source>
</evidence>
<sequence length="406" mass="44912">FQMTTINSNNGDGQTSPIPDGHGQKAEDDRKLFVGGLTWDTTQDDLREYFSNFGNILDCSIKHDPTTGRSRGFAFLIFDRKDIVDKILSQNEHFVKGRKVDPKPAHRRLAMNNNNQMSSLSSSLSSLSNNNRKVFIGGLDPNFPDTQLREYFSQFGTIDEIDLPYDKEKNERRPFCFISFQNEQSAQEVLRLQRHTIGDITVDVKRAKPKTLNNQQQQQQQMYDPYGQQSIYANYGSGVPSYGVNTYSAADPYAAWNNYPYNQQGNASAYSYGGSDATGAQNSATSTYPQYSQHQTNSQYSYGPSSGAANANEYYSHYGYGAPHPASNVYPDQNVYAGGNAGGAYDYNYYTSGGAGGVGGSIVDNGAGQQESNSPNDTNNYDHDTHFGKAKTSIIASPTYHQYPIS</sequence>
<name>A0A818YVG2_9BILA</name>
<dbReference type="GO" id="GO:0000785">
    <property type="term" value="C:chromatin"/>
    <property type="evidence" value="ECO:0007669"/>
    <property type="project" value="TreeGrafter"/>
</dbReference>
<keyword evidence="3" id="KW-0488">Methylation</keyword>
<dbReference type="PANTHER" id="PTHR48033:SF10">
    <property type="entry name" value="RNA-BINDING PROTEIN SQUID"/>
    <property type="match status" value="1"/>
</dbReference>
<evidence type="ECO:0000256" key="9">
    <source>
        <dbReference type="SAM" id="MobiDB-lite"/>
    </source>
</evidence>
<dbReference type="FunFam" id="3.30.70.330:FF:000030">
    <property type="entry name" value="Heterogeneous nuclear ribonucleoprotein d0 isoform"/>
    <property type="match status" value="1"/>
</dbReference>
<dbReference type="Pfam" id="PF00076">
    <property type="entry name" value="RRM_1"/>
    <property type="match status" value="2"/>
</dbReference>
<organism evidence="11 12">
    <name type="scientific">Adineta steineri</name>
    <dbReference type="NCBI Taxonomy" id="433720"/>
    <lineage>
        <taxon>Eukaryota</taxon>
        <taxon>Metazoa</taxon>
        <taxon>Spiralia</taxon>
        <taxon>Gnathifera</taxon>
        <taxon>Rotifera</taxon>
        <taxon>Eurotatoria</taxon>
        <taxon>Bdelloidea</taxon>
        <taxon>Adinetida</taxon>
        <taxon>Adinetidae</taxon>
        <taxon>Adineta</taxon>
    </lineage>
</organism>
<dbReference type="GO" id="GO:0005737">
    <property type="term" value="C:cytoplasm"/>
    <property type="evidence" value="ECO:0007669"/>
    <property type="project" value="UniProtKB-SubCell"/>
</dbReference>
<dbReference type="PROSITE" id="PS50102">
    <property type="entry name" value="RRM"/>
    <property type="match status" value="2"/>
</dbReference>
<gene>
    <name evidence="11" type="ORF">KXQ929_LOCUS14741</name>
</gene>
<feature type="region of interest" description="Disordered" evidence="9">
    <location>
        <begin position="273"/>
        <end position="304"/>
    </location>
</feature>
<dbReference type="InterPro" id="IPR000504">
    <property type="entry name" value="RRM_dom"/>
</dbReference>
<dbReference type="CDD" id="cd12325">
    <property type="entry name" value="RRM1_hnRNPA_hnRNPD_like"/>
    <property type="match status" value="1"/>
</dbReference>
<evidence type="ECO:0000256" key="8">
    <source>
        <dbReference type="PROSITE-ProRule" id="PRU00176"/>
    </source>
</evidence>
<dbReference type="Gene3D" id="3.30.70.330">
    <property type="match status" value="2"/>
</dbReference>
<feature type="non-terminal residue" evidence="11">
    <location>
        <position position="1"/>
    </location>
</feature>
<feature type="domain" description="RRM" evidence="10">
    <location>
        <begin position="30"/>
        <end position="116"/>
    </location>
</feature>
<evidence type="ECO:0000313" key="12">
    <source>
        <dbReference type="Proteomes" id="UP000663868"/>
    </source>
</evidence>
<feature type="compositionally biased region" description="Polar residues" evidence="9">
    <location>
        <begin position="1"/>
        <end position="17"/>
    </location>
</feature>
<dbReference type="GO" id="GO:0010468">
    <property type="term" value="P:regulation of gene expression"/>
    <property type="evidence" value="ECO:0007669"/>
    <property type="project" value="TreeGrafter"/>
</dbReference>
<dbReference type="SUPFAM" id="SSF54928">
    <property type="entry name" value="RNA-binding domain, RBD"/>
    <property type="match status" value="2"/>
</dbReference>
<evidence type="ECO:0000256" key="7">
    <source>
        <dbReference type="ARBA" id="ARBA00023242"/>
    </source>
</evidence>
<evidence type="ECO:0000259" key="10">
    <source>
        <dbReference type="PROSITE" id="PS50102"/>
    </source>
</evidence>
<evidence type="ECO:0000256" key="1">
    <source>
        <dbReference type="ARBA" id="ARBA00004123"/>
    </source>
</evidence>
<evidence type="ECO:0000313" key="11">
    <source>
        <dbReference type="EMBL" id="CAF3759964.1"/>
    </source>
</evidence>
<dbReference type="EMBL" id="CAJOBB010000829">
    <property type="protein sequence ID" value="CAF3759964.1"/>
    <property type="molecule type" value="Genomic_DNA"/>
</dbReference>